<evidence type="ECO:0000256" key="1">
    <source>
        <dbReference type="SAM" id="MobiDB-lite"/>
    </source>
</evidence>
<feature type="region of interest" description="Disordered" evidence="1">
    <location>
        <begin position="1"/>
        <end position="34"/>
    </location>
</feature>
<comment type="caution">
    <text evidence="2">The sequence shown here is derived from an EMBL/GenBank/DDBJ whole genome shotgun (WGS) entry which is preliminary data.</text>
</comment>
<proteinExistence type="predicted"/>
<evidence type="ECO:0000313" key="3">
    <source>
        <dbReference type="Proteomes" id="UP000276542"/>
    </source>
</evidence>
<name>A0A3A5H9P7_9ACTN</name>
<dbReference type="EMBL" id="QYRP01000002">
    <property type="protein sequence ID" value="RJS46751.1"/>
    <property type="molecule type" value="Genomic_DNA"/>
</dbReference>
<sequence length="86" mass="9258">MYFVSAPHGTRGREAAGESGSRPVGEQHARKPGSPYTACGRVALDWRMFWELPFPVASAATCRHCMISCGLTDQHVVPAELVGGSR</sequence>
<evidence type="ECO:0000313" key="2">
    <source>
        <dbReference type="EMBL" id="RJS46751.1"/>
    </source>
</evidence>
<protein>
    <submittedName>
        <fullName evidence="2">Uncharacterized protein</fullName>
    </submittedName>
</protein>
<dbReference type="Proteomes" id="UP000276542">
    <property type="component" value="Unassembled WGS sequence"/>
</dbReference>
<dbReference type="RefSeq" id="WP_120060722.1">
    <property type="nucleotide sequence ID" value="NZ_QYRP01000002.1"/>
</dbReference>
<gene>
    <name evidence="2" type="ORF">D4739_11345</name>
</gene>
<accession>A0A3A5H9P7</accession>
<dbReference type="OrthoDB" id="3784352at2"/>
<keyword evidence="3" id="KW-1185">Reference proteome</keyword>
<dbReference type="AlphaFoldDB" id="A0A3A5H9P7"/>
<reference evidence="3" key="1">
    <citation type="submission" date="2018-09" db="EMBL/GenBank/DDBJ databases">
        <authorList>
            <person name="Zhu H."/>
        </authorList>
    </citation>
    <scope>NUCLEOTIDE SEQUENCE [LARGE SCALE GENOMIC DNA]</scope>
    <source>
        <strain evidence="3">K1W22B-1</strain>
    </source>
</reference>
<organism evidence="2 3">
    <name type="scientific">Nocardioides cavernaquae</name>
    <dbReference type="NCBI Taxonomy" id="2321396"/>
    <lineage>
        <taxon>Bacteria</taxon>
        <taxon>Bacillati</taxon>
        <taxon>Actinomycetota</taxon>
        <taxon>Actinomycetes</taxon>
        <taxon>Propionibacteriales</taxon>
        <taxon>Nocardioidaceae</taxon>
        <taxon>Nocardioides</taxon>
    </lineage>
</organism>